<dbReference type="Pfam" id="PF03703">
    <property type="entry name" value="bPH_2"/>
    <property type="match status" value="2"/>
</dbReference>
<feature type="transmembrane region" description="Helical" evidence="1">
    <location>
        <begin position="180"/>
        <end position="201"/>
    </location>
</feature>
<reference evidence="3 4" key="1">
    <citation type="submission" date="2016-10" db="EMBL/GenBank/DDBJ databases">
        <authorList>
            <person name="de Groot N.N."/>
        </authorList>
    </citation>
    <scope>NUCLEOTIDE SEQUENCE [LARGE SCALE GENOMIC DNA]</scope>
    <source>
        <strain evidence="3 4">CGMCC 1.7056</strain>
    </source>
</reference>
<protein>
    <submittedName>
        <fullName evidence="3">Putative membrane protein</fullName>
    </submittedName>
</protein>
<name>A0A1I1E0X8_9ACTN</name>
<sequence>MTDGWQRLDPRTLATQPFAIAAKSLVPALAGFVGVGSAIGFGLALPLTVAGVVAVGAIPWLTTTYRITGTHLEVRRGLLNRTTVTARLDRVRSVDLEADVFHRVLRVTKVAVGTGVDESRLDLDSLDVDEAERLRVALLHGSPDAVSAGASDAVAPAPGSPAQEIAGLDWSWLRFAPLNIGNLAIALAAIGAVASQFDAFIDSERVESVWDWLQASDLPLVVGITLVAGLVLWVPAACVGYAVRWFGLRVTREQGKEGPTLRRVHGLFTQRATTVEEAKVRGVVVRRSALVGLAGGADLRVLTTGLADNEPHVLPSSPRAVVESVAADVLGDAEALVAPATPHGRRARRRALFHHLRQALYAVLAAVVLTWALGTWGVDRPLWLPPTVAVAAVPVALVAAELRYRRLGHALTEHYLVSCTGTLTATRTALEADGIVGWRLRQSFWDRRLGLAQLTAATAAGGEQVLVADVPLGEAVAVAAAATPRMVEGFLPTEDWA</sequence>
<dbReference type="PIRSF" id="PIRSF026631">
    <property type="entry name" value="UCP026631"/>
    <property type="match status" value="1"/>
</dbReference>
<feature type="domain" description="YdbS-like PH" evidence="2">
    <location>
        <begin position="60"/>
        <end position="135"/>
    </location>
</feature>
<dbReference type="PANTHER" id="PTHR34473:SF2">
    <property type="entry name" value="UPF0699 TRANSMEMBRANE PROTEIN YDBT"/>
    <property type="match status" value="1"/>
</dbReference>
<keyword evidence="4" id="KW-1185">Reference proteome</keyword>
<dbReference type="EMBL" id="FOLB01000001">
    <property type="protein sequence ID" value="SFB78493.1"/>
    <property type="molecule type" value="Genomic_DNA"/>
</dbReference>
<proteinExistence type="predicted"/>
<accession>A0A1I1E0X8</accession>
<dbReference type="STRING" id="574651.SAMN04487968_101501"/>
<dbReference type="PANTHER" id="PTHR34473">
    <property type="entry name" value="UPF0699 TRANSMEMBRANE PROTEIN YDBS"/>
    <property type="match status" value="1"/>
</dbReference>
<feature type="transmembrane region" description="Helical" evidence="1">
    <location>
        <begin position="39"/>
        <end position="61"/>
    </location>
</feature>
<keyword evidence="1" id="KW-0812">Transmembrane</keyword>
<dbReference type="RefSeq" id="WP_175507508.1">
    <property type="nucleotide sequence ID" value="NZ_FOLB01000001.1"/>
</dbReference>
<evidence type="ECO:0000313" key="4">
    <source>
        <dbReference type="Proteomes" id="UP000198832"/>
    </source>
</evidence>
<feature type="domain" description="YdbS-like PH" evidence="2">
    <location>
        <begin position="404"/>
        <end position="479"/>
    </location>
</feature>
<organism evidence="3 4">
    <name type="scientific">Nocardioides terrae</name>
    <dbReference type="NCBI Taxonomy" id="574651"/>
    <lineage>
        <taxon>Bacteria</taxon>
        <taxon>Bacillati</taxon>
        <taxon>Actinomycetota</taxon>
        <taxon>Actinomycetes</taxon>
        <taxon>Propionibacteriales</taxon>
        <taxon>Nocardioidaceae</taxon>
        <taxon>Nocardioides</taxon>
    </lineage>
</organism>
<evidence type="ECO:0000313" key="3">
    <source>
        <dbReference type="EMBL" id="SFB78493.1"/>
    </source>
</evidence>
<feature type="transmembrane region" description="Helical" evidence="1">
    <location>
        <begin position="382"/>
        <end position="400"/>
    </location>
</feature>
<keyword evidence="1" id="KW-0472">Membrane</keyword>
<evidence type="ECO:0000259" key="2">
    <source>
        <dbReference type="Pfam" id="PF03703"/>
    </source>
</evidence>
<keyword evidence="1" id="KW-1133">Transmembrane helix</keyword>
<feature type="transmembrane region" description="Helical" evidence="1">
    <location>
        <begin position="221"/>
        <end position="243"/>
    </location>
</feature>
<dbReference type="Proteomes" id="UP000198832">
    <property type="component" value="Unassembled WGS sequence"/>
</dbReference>
<dbReference type="InterPro" id="IPR014529">
    <property type="entry name" value="UCP026631"/>
</dbReference>
<dbReference type="AlphaFoldDB" id="A0A1I1E0X8"/>
<dbReference type="InterPro" id="IPR005182">
    <property type="entry name" value="YdbS-like_PH"/>
</dbReference>
<feature type="transmembrane region" description="Helical" evidence="1">
    <location>
        <begin position="359"/>
        <end position="376"/>
    </location>
</feature>
<feature type="transmembrane region" description="Helical" evidence="1">
    <location>
        <begin position="12"/>
        <end position="33"/>
    </location>
</feature>
<gene>
    <name evidence="3" type="ORF">SAMN04487968_101501</name>
</gene>
<evidence type="ECO:0000256" key="1">
    <source>
        <dbReference type="SAM" id="Phobius"/>
    </source>
</evidence>